<organism evidence="2 3">
    <name type="scientific">Paraoerskovia sediminicola</name>
    <dbReference type="NCBI Taxonomy" id="1138587"/>
    <lineage>
        <taxon>Bacteria</taxon>
        <taxon>Bacillati</taxon>
        <taxon>Actinomycetota</taxon>
        <taxon>Actinomycetes</taxon>
        <taxon>Micrococcales</taxon>
        <taxon>Cellulomonadaceae</taxon>
        <taxon>Paraoerskovia</taxon>
    </lineage>
</organism>
<evidence type="ECO:0000313" key="3">
    <source>
        <dbReference type="Proteomes" id="UP001321475"/>
    </source>
</evidence>
<feature type="compositionally biased region" description="Basic and acidic residues" evidence="1">
    <location>
        <begin position="19"/>
        <end position="28"/>
    </location>
</feature>
<dbReference type="Proteomes" id="UP001321475">
    <property type="component" value="Chromosome"/>
</dbReference>
<proteinExistence type="predicted"/>
<accession>A0ABM8FYN5</accession>
<feature type="region of interest" description="Disordered" evidence="1">
    <location>
        <begin position="14"/>
        <end position="85"/>
    </location>
</feature>
<dbReference type="InterPro" id="IPR018561">
    <property type="entry name" value="AosR"/>
</dbReference>
<gene>
    <name evidence="2" type="ORF">GCM10025865_01540</name>
</gene>
<evidence type="ECO:0000256" key="1">
    <source>
        <dbReference type="SAM" id="MobiDB-lite"/>
    </source>
</evidence>
<feature type="compositionally biased region" description="Low complexity" evidence="1">
    <location>
        <begin position="63"/>
        <end position="79"/>
    </location>
</feature>
<sequence>MLAQVLADVAQMLGTVEGDTDRTDDDGRPAGAAAPGDPAGPVERTEVPLDELPPHGLPSEGSAAPGLPADPALARLLPDGSHDDADVSSEFRRLTQHDLVDRKTAALMLLANLLLAEEPEPGTRAPLLVRREDAGAVAAALTDLRLVLAARLGIETDAQVEAVHEELVAGSPDEGAADGPDDGAGAGPRRFFASVFATAGWLQDSLVEGMLGDLG</sequence>
<evidence type="ECO:0008006" key="4">
    <source>
        <dbReference type="Google" id="ProtNLM"/>
    </source>
</evidence>
<protein>
    <recommendedName>
        <fullName evidence="4">DUF2017 domain-containing protein</fullName>
    </recommendedName>
</protein>
<feature type="compositionally biased region" description="Low complexity" evidence="1">
    <location>
        <begin position="29"/>
        <end position="41"/>
    </location>
</feature>
<keyword evidence="3" id="KW-1185">Reference proteome</keyword>
<evidence type="ECO:0000313" key="2">
    <source>
        <dbReference type="EMBL" id="BDZ40855.1"/>
    </source>
</evidence>
<dbReference type="EMBL" id="AP027729">
    <property type="protein sequence ID" value="BDZ40855.1"/>
    <property type="molecule type" value="Genomic_DNA"/>
</dbReference>
<name>A0ABM8FYN5_9CELL</name>
<reference evidence="3" key="1">
    <citation type="journal article" date="2019" name="Int. J. Syst. Evol. Microbiol.">
        <title>The Global Catalogue of Microorganisms (GCM) 10K type strain sequencing project: providing services to taxonomists for standard genome sequencing and annotation.</title>
        <authorList>
            <consortium name="The Broad Institute Genomics Platform"/>
            <consortium name="The Broad Institute Genome Sequencing Center for Infectious Disease"/>
            <person name="Wu L."/>
            <person name="Ma J."/>
        </authorList>
    </citation>
    <scope>NUCLEOTIDE SEQUENCE [LARGE SCALE GENOMIC DNA]</scope>
    <source>
        <strain evidence="3">NBRC 108565</strain>
    </source>
</reference>
<dbReference type="Pfam" id="PF09438">
    <property type="entry name" value="DUF2017"/>
    <property type="match status" value="1"/>
</dbReference>